<dbReference type="AlphaFoldDB" id="A0A6V7S164"/>
<reference evidence="2 3" key="1">
    <citation type="submission" date="2020-08" db="EMBL/GenBank/DDBJ databases">
        <authorList>
            <person name="Ramaprasad A."/>
        </authorList>
    </citation>
    <scope>NUCLEOTIDE SEQUENCE [LARGE SCALE GENOMIC DNA]</scope>
</reference>
<dbReference type="Proteomes" id="UP000515550">
    <property type="component" value="Chromosome PVBDA_06"/>
</dbReference>
<sequence length="83" mass="9879">MLREKDNDDDYEDSDFLSYFARKKAPKKKLTPFTSYLKVVAGVFLCLMFKLFFKKPPPVPMQQPQRVYYYSTPTNSNLNFHDK</sequence>
<accession>A0A6V7S164</accession>
<evidence type="ECO:0000313" key="3">
    <source>
        <dbReference type="Proteomes" id="UP000515550"/>
    </source>
</evidence>
<keyword evidence="1" id="KW-1133">Transmembrane helix</keyword>
<keyword evidence="1" id="KW-0812">Transmembrane</keyword>
<evidence type="ECO:0000256" key="1">
    <source>
        <dbReference type="SAM" id="Phobius"/>
    </source>
</evidence>
<gene>
    <name evidence="2" type="ORF">PVBDA_0602380</name>
</gene>
<protein>
    <submittedName>
        <fullName evidence="2">Uncharacterized protein</fullName>
    </submittedName>
</protein>
<feature type="transmembrane region" description="Helical" evidence="1">
    <location>
        <begin position="33"/>
        <end position="53"/>
    </location>
</feature>
<organism evidence="2 3">
    <name type="scientific">Plasmodium vinckei brucechwatti</name>
    <dbReference type="NCBI Taxonomy" id="119398"/>
    <lineage>
        <taxon>Eukaryota</taxon>
        <taxon>Sar</taxon>
        <taxon>Alveolata</taxon>
        <taxon>Apicomplexa</taxon>
        <taxon>Aconoidasida</taxon>
        <taxon>Haemosporida</taxon>
        <taxon>Plasmodiidae</taxon>
        <taxon>Plasmodium</taxon>
        <taxon>Plasmodium (Vinckeia)</taxon>
    </lineage>
</organism>
<dbReference type="VEuPathDB" id="PlasmoDB:PVBDA_0602380"/>
<dbReference type="EMBL" id="LR865384">
    <property type="protein sequence ID" value="CAD2088327.1"/>
    <property type="molecule type" value="Genomic_DNA"/>
</dbReference>
<proteinExistence type="predicted"/>
<name>A0A6V7S164_PLAVN</name>
<evidence type="ECO:0000313" key="2">
    <source>
        <dbReference type="EMBL" id="CAD2088327.1"/>
    </source>
</evidence>
<keyword evidence="1" id="KW-0472">Membrane</keyword>